<dbReference type="EMBL" id="MG030347">
    <property type="protein sequence ID" value="ATW69956.1"/>
    <property type="molecule type" value="Genomic_DNA"/>
</dbReference>
<dbReference type="GeneID" id="40097293"/>
<organism evidence="1 2">
    <name type="scientific">Proteus phage PM135</name>
    <dbReference type="NCBI Taxonomy" id="2048008"/>
    <lineage>
        <taxon>Viruses</taxon>
        <taxon>Duplodnaviria</taxon>
        <taxon>Heunggongvirae</taxon>
        <taxon>Uroviricota</taxon>
        <taxon>Caudoviricetes</taxon>
        <taxon>Demerecviridae</taxon>
        <taxon>Novosibvirus</taxon>
        <taxon>Novosibvirus PM135</taxon>
    </lineage>
</organism>
<reference evidence="2" key="1">
    <citation type="submission" date="2017-10" db="EMBL/GenBank/DDBJ databases">
        <title>Isolation and characterization of a group of new proteus bacteriophages.</title>
        <authorList>
            <person name="Kozlova Y.N."/>
            <person name="Morozova V.V."/>
            <person name="Babkin I.V."/>
            <person name="Tikunova N.V."/>
            <person name="Bokovaya O.V."/>
            <person name="Shedko E.D."/>
        </authorList>
    </citation>
    <scope>NUCLEOTIDE SEQUENCE [LARGE SCALE GENOMIC DNA]</scope>
</reference>
<accession>A0A2H4PRM1</accession>
<dbReference type="RefSeq" id="YP_009620640.1">
    <property type="nucleotide sequence ID" value="NC_042090.1"/>
</dbReference>
<keyword evidence="2" id="KW-1185">Reference proteome</keyword>
<name>A0A2H4PRM1_9CAUD</name>
<protein>
    <recommendedName>
        <fullName evidence="3">Phage protein</fullName>
    </recommendedName>
</protein>
<dbReference type="OrthoDB" id="41061at10239"/>
<proteinExistence type="predicted"/>
<evidence type="ECO:0000313" key="1">
    <source>
        <dbReference type="EMBL" id="ATW69956.1"/>
    </source>
</evidence>
<dbReference type="Proteomes" id="UP000241842">
    <property type="component" value="Segment"/>
</dbReference>
<dbReference type="KEGG" id="vg:40097293"/>
<evidence type="ECO:0000313" key="2">
    <source>
        <dbReference type="Proteomes" id="UP000241842"/>
    </source>
</evidence>
<evidence type="ECO:0008006" key="3">
    <source>
        <dbReference type="Google" id="ProtNLM"/>
    </source>
</evidence>
<sequence>MKSVVYIAKNKSTGNLIFIRPGEYYPQYEYELIYSMSAEQAMQLVIDSQKD</sequence>